<reference evidence="2 3" key="1">
    <citation type="submission" date="2020-02" db="EMBL/GenBank/DDBJ databases">
        <title>Nitrogenibacter mangrovi gen. nov., sp. nov. isolated from mangrove sediment, a denitrifying betaproteobacterium.</title>
        <authorList>
            <person name="Liao H."/>
            <person name="Tian Y."/>
        </authorList>
    </citation>
    <scope>NUCLEOTIDE SEQUENCE [LARGE SCALE GENOMIC DNA]</scope>
    <source>
        <strain evidence="2 3">M9-3-2</strain>
    </source>
</reference>
<proteinExistence type="predicted"/>
<keyword evidence="3" id="KW-1185">Reference proteome</keyword>
<sequence>MSTGSLVLLLALVAAGLWFWMRRSQPSADDPEAKHASPYHCVAIVPGNGACRTAQTLKGLRFLSAEAPTLPLVSCDSARCTCTFEHHADRRHGDRRNPYSAVSHTYAVHGGDERRHRRGRRQTDGMQVAHGL</sequence>
<gene>
    <name evidence="2" type="ORF">G3580_05450</name>
</gene>
<accession>A0A6C1B0K8</accession>
<evidence type="ECO:0000256" key="1">
    <source>
        <dbReference type="SAM" id="MobiDB-lite"/>
    </source>
</evidence>
<name>A0A6C1B0K8_9RHOO</name>
<dbReference type="AlphaFoldDB" id="A0A6C1B0K8"/>
<dbReference type="RefSeq" id="WP_173764301.1">
    <property type="nucleotide sequence ID" value="NZ_CP048836.1"/>
</dbReference>
<evidence type="ECO:0000313" key="3">
    <source>
        <dbReference type="Proteomes" id="UP000501991"/>
    </source>
</evidence>
<organism evidence="2 3">
    <name type="scientific">Nitrogeniibacter mangrovi</name>
    <dbReference type="NCBI Taxonomy" id="2016596"/>
    <lineage>
        <taxon>Bacteria</taxon>
        <taxon>Pseudomonadati</taxon>
        <taxon>Pseudomonadota</taxon>
        <taxon>Betaproteobacteria</taxon>
        <taxon>Rhodocyclales</taxon>
        <taxon>Zoogloeaceae</taxon>
        <taxon>Nitrogeniibacter</taxon>
    </lineage>
</organism>
<dbReference type="Proteomes" id="UP000501991">
    <property type="component" value="Chromosome"/>
</dbReference>
<feature type="region of interest" description="Disordered" evidence="1">
    <location>
        <begin position="108"/>
        <end position="132"/>
    </location>
</feature>
<dbReference type="EMBL" id="CP048836">
    <property type="protein sequence ID" value="QID17136.1"/>
    <property type="molecule type" value="Genomic_DNA"/>
</dbReference>
<dbReference type="KEGG" id="azq:G3580_05450"/>
<protein>
    <submittedName>
        <fullName evidence="2">Uncharacterized protein</fullName>
    </submittedName>
</protein>
<evidence type="ECO:0000313" key="2">
    <source>
        <dbReference type="EMBL" id="QID17136.1"/>
    </source>
</evidence>